<reference evidence="10" key="1">
    <citation type="journal article" date="2011" name="PLoS Genet.">
        <title>Genomic analysis of the necrotrophic fungal pathogens Sclerotinia sclerotiorum and Botrytis cinerea.</title>
        <authorList>
            <person name="Amselem J."/>
            <person name="Cuomo C.A."/>
            <person name="van Kan J.A."/>
            <person name="Viaud M."/>
            <person name="Benito E.P."/>
            <person name="Couloux A."/>
            <person name="Coutinho P.M."/>
            <person name="de Vries R.P."/>
            <person name="Dyer P.S."/>
            <person name="Fillinger S."/>
            <person name="Fournier E."/>
            <person name="Gout L."/>
            <person name="Hahn M."/>
            <person name="Kohn L."/>
            <person name="Lapalu N."/>
            <person name="Plummer K.M."/>
            <person name="Pradier J.M."/>
            <person name="Quevillon E."/>
            <person name="Sharon A."/>
            <person name="Simon A."/>
            <person name="ten Have A."/>
            <person name="Tudzynski B."/>
            <person name="Tudzynski P."/>
            <person name="Wincker P."/>
            <person name="Andrew M."/>
            <person name="Anthouard V."/>
            <person name="Beever R.E."/>
            <person name="Beffa R."/>
            <person name="Benoit I."/>
            <person name="Bouzid O."/>
            <person name="Brault B."/>
            <person name="Chen Z."/>
            <person name="Choquer M."/>
            <person name="Collemare J."/>
            <person name="Cotton P."/>
            <person name="Danchin E.G."/>
            <person name="Da Silva C."/>
            <person name="Gautier A."/>
            <person name="Giraud C."/>
            <person name="Giraud T."/>
            <person name="Gonzalez C."/>
            <person name="Grossetete S."/>
            <person name="Guldener U."/>
            <person name="Henrissat B."/>
            <person name="Howlett B.J."/>
            <person name="Kodira C."/>
            <person name="Kretschmer M."/>
            <person name="Lappartient A."/>
            <person name="Leroch M."/>
            <person name="Levis C."/>
            <person name="Mauceli E."/>
            <person name="Neuveglise C."/>
            <person name="Oeser B."/>
            <person name="Pearson M."/>
            <person name="Poulain J."/>
            <person name="Poussereau N."/>
            <person name="Quesneville H."/>
            <person name="Rascle C."/>
            <person name="Schumacher J."/>
            <person name="Segurens B."/>
            <person name="Sexton A."/>
            <person name="Silva E."/>
            <person name="Sirven C."/>
            <person name="Soanes D.M."/>
            <person name="Talbot N.J."/>
            <person name="Templeton M."/>
            <person name="Yandava C."/>
            <person name="Yarden O."/>
            <person name="Zeng Q."/>
            <person name="Rollins J.A."/>
            <person name="Lebrun M.H."/>
            <person name="Dickman M."/>
        </authorList>
    </citation>
    <scope>NUCLEOTIDE SEQUENCE [LARGE SCALE GENOMIC DNA]</scope>
    <source>
        <strain evidence="10">T4</strain>
    </source>
</reference>
<dbReference type="Gene3D" id="3.30.420.10">
    <property type="entry name" value="Ribonuclease H-like superfamily/Ribonuclease H"/>
    <property type="match status" value="1"/>
</dbReference>
<evidence type="ECO:0000256" key="7">
    <source>
        <dbReference type="ARBA" id="ARBA00022801"/>
    </source>
</evidence>
<comment type="similarity">
    <text evidence="2">Belongs to the RNase H family.</text>
</comment>
<evidence type="ECO:0000256" key="2">
    <source>
        <dbReference type="ARBA" id="ARBA00005300"/>
    </source>
</evidence>
<evidence type="ECO:0000256" key="1">
    <source>
        <dbReference type="ARBA" id="ARBA00000077"/>
    </source>
</evidence>
<dbReference type="InParanoid" id="G2YT25"/>
<proteinExistence type="inferred from homology"/>
<dbReference type="InterPro" id="IPR012337">
    <property type="entry name" value="RNaseH-like_sf"/>
</dbReference>
<dbReference type="PROSITE" id="PS50879">
    <property type="entry name" value="RNASE_H_1"/>
    <property type="match status" value="1"/>
</dbReference>
<evidence type="ECO:0000256" key="6">
    <source>
        <dbReference type="ARBA" id="ARBA00022759"/>
    </source>
</evidence>
<sequence length="246" mass="27364">MSKKLAGEEARDSFETSKRKLAKTIQLDRIRESVKGLLDPYDPETIQHFNFPPWKRDTPYKVNISKLSKEEAASLHNMILLHQDKNTTTIYTDVSSTEDGVSVGVGLTAKNASQQTIHHEMKNIGSSQLVYNGELLRFTKEVEYANKISKPGLNFKVYSGNQAGLHRLKTPSDNPGQVCQIRAIRAPKSIIDKGTTIFLNWVPGHTDVSGNEEADGLAKAATKIYFSSNKISFAFAGMLVKPIQNR</sequence>
<dbReference type="CDD" id="cd09276">
    <property type="entry name" value="Rnase_HI_RT_non_LTR"/>
    <property type="match status" value="1"/>
</dbReference>
<dbReference type="OrthoDB" id="3563049at2759"/>
<dbReference type="InterPro" id="IPR036397">
    <property type="entry name" value="RNaseH_sf"/>
</dbReference>
<dbReference type="InterPro" id="IPR002156">
    <property type="entry name" value="RNaseH_domain"/>
</dbReference>
<gene>
    <name evidence="9" type="ORF">BofuT4_P162180.1</name>
</gene>
<name>G2YT25_BOTF4</name>
<feature type="domain" description="RNase H type-1" evidence="8">
    <location>
        <begin position="84"/>
        <end position="223"/>
    </location>
</feature>
<accession>G2YT25</accession>
<dbReference type="STRING" id="999810.G2YT25"/>
<keyword evidence="6" id="KW-0255">Endonuclease</keyword>
<dbReference type="Proteomes" id="UP000008177">
    <property type="component" value="Unplaced contigs"/>
</dbReference>
<organism evidence="9 10">
    <name type="scientific">Botryotinia fuckeliana (strain T4)</name>
    <name type="common">Noble rot fungus</name>
    <name type="synonym">Botrytis cinerea</name>
    <dbReference type="NCBI Taxonomy" id="999810"/>
    <lineage>
        <taxon>Eukaryota</taxon>
        <taxon>Fungi</taxon>
        <taxon>Dikarya</taxon>
        <taxon>Ascomycota</taxon>
        <taxon>Pezizomycotina</taxon>
        <taxon>Leotiomycetes</taxon>
        <taxon>Helotiales</taxon>
        <taxon>Sclerotiniaceae</taxon>
        <taxon>Botrytis</taxon>
    </lineage>
</organism>
<dbReference type="EC" id="3.1.26.4" evidence="3"/>
<dbReference type="PANTHER" id="PTHR10642">
    <property type="entry name" value="RIBONUCLEASE H1"/>
    <property type="match status" value="1"/>
</dbReference>
<dbReference type="GO" id="GO:0043137">
    <property type="term" value="P:DNA replication, removal of RNA primer"/>
    <property type="evidence" value="ECO:0007669"/>
    <property type="project" value="TreeGrafter"/>
</dbReference>
<dbReference type="PANTHER" id="PTHR10642:SF26">
    <property type="entry name" value="RIBONUCLEASE H1"/>
    <property type="match status" value="1"/>
</dbReference>
<evidence type="ECO:0000256" key="5">
    <source>
        <dbReference type="ARBA" id="ARBA00022723"/>
    </source>
</evidence>
<dbReference type="GO" id="GO:0004523">
    <property type="term" value="F:RNA-DNA hybrid ribonuclease activity"/>
    <property type="evidence" value="ECO:0007669"/>
    <property type="project" value="UniProtKB-EC"/>
</dbReference>
<keyword evidence="5" id="KW-0479">Metal-binding</keyword>
<dbReference type="GO" id="GO:0003676">
    <property type="term" value="F:nucleic acid binding"/>
    <property type="evidence" value="ECO:0007669"/>
    <property type="project" value="InterPro"/>
</dbReference>
<evidence type="ECO:0000313" key="10">
    <source>
        <dbReference type="Proteomes" id="UP000008177"/>
    </source>
</evidence>
<evidence type="ECO:0000256" key="4">
    <source>
        <dbReference type="ARBA" id="ARBA00022722"/>
    </source>
</evidence>
<evidence type="ECO:0000313" key="9">
    <source>
        <dbReference type="EMBL" id="CCD54929.1"/>
    </source>
</evidence>
<evidence type="ECO:0000259" key="8">
    <source>
        <dbReference type="PROSITE" id="PS50879"/>
    </source>
</evidence>
<dbReference type="SUPFAM" id="SSF53098">
    <property type="entry name" value="Ribonuclease H-like"/>
    <property type="match status" value="1"/>
</dbReference>
<dbReference type="InterPro" id="IPR050092">
    <property type="entry name" value="RNase_H"/>
</dbReference>
<keyword evidence="4" id="KW-0540">Nuclease</keyword>
<dbReference type="HOGENOM" id="CLU_1128912_0_0_1"/>
<evidence type="ECO:0000256" key="3">
    <source>
        <dbReference type="ARBA" id="ARBA00012180"/>
    </source>
</evidence>
<dbReference type="GO" id="GO:0046872">
    <property type="term" value="F:metal ion binding"/>
    <property type="evidence" value="ECO:0007669"/>
    <property type="project" value="UniProtKB-KW"/>
</dbReference>
<protein>
    <recommendedName>
        <fullName evidence="3">ribonuclease H</fullName>
        <ecNumber evidence="3">3.1.26.4</ecNumber>
    </recommendedName>
</protein>
<dbReference type="FunFam" id="3.30.420.10:FF:000077">
    <property type="entry name" value="Uncharacterized protein"/>
    <property type="match status" value="1"/>
</dbReference>
<comment type="catalytic activity">
    <reaction evidence="1">
        <text>Endonucleolytic cleavage to 5'-phosphomonoester.</text>
        <dbReference type="EC" id="3.1.26.4"/>
    </reaction>
</comment>
<dbReference type="AlphaFoldDB" id="G2YT25"/>
<keyword evidence="7" id="KW-0378">Hydrolase</keyword>
<dbReference type="EMBL" id="FQ790352">
    <property type="protein sequence ID" value="CCD54929.1"/>
    <property type="molecule type" value="Genomic_DNA"/>
</dbReference>